<evidence type="ECO:0000313" key="4">
    <source>
        <dbReference type="Proteomes" id="UP001596091"/>
    </source>
</evidence>
<organism evidence="3 4">
    <name type="scientific">Acidicapsa dinghuensis</name>
    <dbReference type="NCBI Taxonomy" id="2218256"/>
    <lineage>
        <taxon>Bacteria</taxon>
        <taxon>Pseudomonadati</taxon>
        <taxon>Acidobacteriota</taxon>
        <taxon>Terriglobia</taxon>
        <taxon>Terriglobales</taxon>
        <taxon>Acidobacteriaceae</taxon>
        <taxon>Acidicapsa</taxon>
    </lineage>
</organism>
<dbReference type="Proteomes" id="UP001596091">
    <property type="component" value="Unassembled WGS sequence"/>
</dbReference>
<dbReference type="InterPro" id="IPR000719">
    <property type="entry name" value="Prot_kinase_dom"/>
</dbReference>
<name>A0ABW1EE83_9BACT</name>
<dbReference type="SUPFAM" id="SSF56112">
    <property type="entry name" value="Protein kinase-like (PK-like)"/>
    <property type="match status" value="1"/>
</dbReference>
<protein>
    <recommendedName>
        <fullName evidence="2">Protein kinase domain-containing protein</fullName>
    </recommendedName>
</protein>
<keyword evidence="1" id="KW-1133">Transmembrane helix</keyword>
<feature type="transmembrane region" description="Helical" evidence="1">
    <location>
        <begin position="297"/>
        <end position="316"/>
    </location>
</feature>
<gene>
    <name evidence="3" type="ORF">ACFPT7_08290</name>
</gene>
<accession>A0ABW1EE83</accession>
<dbReference type="RefSeq" id="WP_263338712.1">
    <property type="nucleotide sequence ID" value="NZ_JAGSYH010000004.1"/>
</dbReference>
<dbReference type="PROSITE" id="PS50011">
    <property type="entry name" value="PROTEIN_KINASE_DOM"/>
    <property type="match status" value="1"/>
</dbReference>
<proteinExistence type="predicted"/>
<evidence type="ECO:0000256" key="1">
    <source>
        <dbReference type="SAM" id="Phobius"/>
    </source>
</evidence>
<comment type="caution">
    <text evidence="3">The sequence shown here is derived from an EMBL/GenBank/DDBJ whole genome shotgun (WGS) entry which is preliminary data.</text>
</comment>
<sequence>MELWTDYEGITIDGAFPLNKLLLPEGRSAFFSTFIDKDDARLIRLIACHFDEDEILARWRGVEAWGHPNFVRLERSGQLTLDNVTVIYAVLERVEANLAQVLAERRLTVTETTELAVSVASALETLHTHGFVHEHIAPENVFAVGETVKVRSDCIREAPEGESGVEAKQRDVHDLAVLLLDALTQTRTLELAVTRRPLPAPFDRIVPNAMNGAWGIREIVKALQGEGEQPTAASVNSVSSKTSVDRSVAVPAVKPVSEAAQAMPNAKQMPVATAAERPPLRIEQLLDGVTQEAKAKWIGALAFAVVVFVITLWLGWHFLHAKNADQADAVRAASVPPATVAADATNQAKSPAGVMTSGSATVSSAARNNVGDRAQWRVIAYTYYRQDQAQKKAQSIAQAHPELRPEVFTPTHRAPYLVTIGGVMSRDQAYAFARQSRNAGLPHDTYAQNYSAK</sequence>
<feature type="domain" description="Protein kinase" evidence="2">
    <location>
        <begin position="19"/>
        <end position="417"/>
    </location>
</feature>
<keyword evidence="1" id="KW-0812">Transmembrane</keyword>
<dbReference type="EMBL" id="JBHSPH010000002">
    <property type="protein sequence ID" value="MFC5862289.1"/>
    <property type="molecule type" value="Genomic_DNA"/>
</dbReference>
<reference evidence="4" key="1">
    <citation type="journal article" date="2019" name="Int. J. Syst. Evol. Microbiol.">
        <title>The Global Catalogue of Microorganisms (GCM) 10K type strain sequencing project: providing services to taxonomists for standard genome sequencing and annotation.</title>
        <authorList>
            <consortium name="The Broad Institute Genomics Platform"/>
            <consortium name="The Broad Institute Genome Sequencing Center for Infectious Disease"/>
            <person name="Wu L."/>
            <person name="Ma J."/>
        </authorList>
    </citation>
    <scope>NUCLEOTIDE SEQUENCE [LARGE SCALE GENOMIC DNA]</scope>
    <source>
        <strain evidence="4">JCM 4087</strain>
    </source>
</reference>
<keyword evidence="4" id="KW-1185">Reference proteome</keyword>
<dbReference type="Gene3D" id="1.10.510.10">
    <property type="entry name" value="Transferase(Phosphotransferase) domain 1"/>
    <property type="match status" value="1"/>
</dbReference>
<keyword evidence="1" id="KW-0472">Membrane</keyword>
<evidence type="ECO:0000313" key="3">
    <source>
        <dbReference type="EMBL" id="MFC5862289.1"/>
    </source>
</evidence>
<dbReference type="InterPro" id="IPR011009">
    <property type="entry name" value="Kinase-like_dom_sf"/>
</dbReference>
<evidence type="ECO:0000259" key="2">
    <source>
        <dbReference type="PROSITE" id="PS50011"/>
    </source>
</evidence>